<organism evidence="2 3">
    <name type="scientific">Ekhidna lutea</name>
    <dbReference type="NCBI Taxonomy" id="447679"/>
    <lineage>
        <taxon>Bacteria</taxon>
        <taxon>Pseudomonadati</taxon>
        <taxon>Bacteroidota</taxon>
        <taxon>Cytophagia</taxon>
        <taxon>Cytophagales</taxon>
        <taxon>Reichenbachiellaceae</taxon>
        <taxon>Ekhidna</taxon>
    </lineage>
</organism>
<name>A0A239FLK2_EKHLU</name>
<feature type="transmembrane region" description="Helical" evidence="1">
    <location>
        <begin position="20"/>
        <end position="37"/>
    </location>
</feature>
<dbReference type="PANTHER" id="PTHR21180">
    <property type="entry name" value="ENDONUCLEASE/EXONUCLEASE/PHOSPHATASE FAMILY DOMAIN-CONTAINING PROTEIN 1"/>
    <property type="match status" value="1"/>
</dbReference>
<keyword evidence="1" id="KW-0812">Transmembrane</keyword>
<gene>
    <name evidence="2" type="ORF">SAMN05421640_0736</name>
</gene>
<keyword evidence="1" id="KW-0472">Membrane</keyword>
<dbReference type="OrthoDB" id="981124at2"/>
<accession>A0A239FLK2</accession>
<dbReference type="PANTHER" id="PTHR21180:SF32">
    <property type="entry name" value="ENDONUCLEASE_EXONUCLEASE_PHOSPHATASE FAMILY DOMAIN-CONTAINING PROTEIN 1"/>
    <property type="match status" value="1"/>
</dbReference>
<keyword evidence="1" id="KW-1133">Transmembrane helix</keyword>
<dbReference type="Proteomes" id="UP000198393">
    <property type="component" value="Unassembled WGS sequence"/>
</dbReference>
<evidence type="ECO:0000256" key="1">
    <source>
        <dbReference type="SAM" id="Phobius"/>
    </source>
</evidence>
<dbReference type="GO" id="GO:0015627">
    <property type="term" value="C:type II protein secretion system complex"/>
    <property type="evidence" value="ECO:0007669"/>
    <property type="project" value="TreeGrafter"/>
</dbReference>
<dbReference type="SUPFAM" id="SSF47781">
    <property type="entry name" value="RuvA domain 2-like"/>
    <property type="match status" value="2"/>
</dbReference>
<dbReference type="EMBL" id="FZPD01000001">
    <property type="protein sequence ID" value="SNS57745.1"/>
    <property type="molecule type" value="Genomic_DNA"/>
</dbReference>
<dbReference type="AlphaFoldDB" id="A0A239FLK2"/>
<protein>
    <submittedName>
        <fullName evidence="2">Competence protein ComEA helix-hairpin-helix repeat region</fullName>
    </submittedName>
</protein>
<dbReference type="RefSeq" id="WP_089355483.1">
    <property type="nucleotide sequence ID" value="NZ_FZPD01000001.1"/>
</dbReference>
<proteinExistence type="predicted"/>
<dbReference type="InterPro" id="IPR010994">
    <property type="entry name" value="RuvA_2-like"/>
</dbReference>
<keyword evidence="3" id="KW-1185">Reference proteome</keyword>
<dbReference type="Pfam" id="PF12836">
    <property type="entry name" value="HHH_3"/>
    <property type="match status" value="2"/>
</dbReference>
<evidence type="ECO:0000313" key="2">
    <source>
        <dbReference type="EMBL" id="SNS57745.1"/>
    </source>
</evidence>
<sequence>MLKFLINAISRAIGFSRTEAQGSLILILLISITIFLYNTRVASIKHQVEIRSDSSAIEWIKSVHASYQIKENKPKFEKSIFLPKKTTYENRKTEKSSSVNPNKNKSIDIYDLNTATEEDLQKIKGIGPAYSERIVKYRNLLGGFSDTTQLHEVYGLKPETISRLLEQFRILSPVNQFNINSDSIKHLAKHPYVSYDLAWVIINYRREHGDIMSPQELKKIKALDDSTFIRLKPYLE</sequence>
<reference evidence="2 3" key="1">
    <citation type="submission" date="2017-06" db="EMBL/GenBank/DDBJ databases">
        <authorList>
            <person name="Kim H.J."/>
            <person name="Triplett B.A."/>
        </authorList>
    </citation>
    <scope>NUCLEOTIDE SEQUENCE [LARGE SCALE GENOMIC DNA]</scope>
    <source>
        <strain evidence="2 3">DSM 19307</strain>
    </source>
</reference>
<dbReference type="Gene3D" id="1.10.150.280">
    <property type="entry name" value="AF1531-like domain"/>
    <property type="match status" value="2"/>
</dbReference>
<dbReference type="InterPro" id="IPR051675">
    <property type="entry name" value="Endo/Exo/Phosphatase_dom_1"/>
</dbReference>
<evidence type="ECO:0000313" key="3">
    <source>
        <dbReference type="Proteomes" id="UP000198393"/>
    </source>
</evidence>
<dbReference type="GO" id="GO:0015628">
    <property type="term" value="P:protein secretion by the type II secretion system"/>
    <property type="evidence" value="ECO:0007669"/>
    <property type="project" value="TreeGrafter"/>
</dbReference>